<sequence length="227" mass="25047">MKERPILMSAPMVRALLDGTKTQTRRAVKLPVEYDAAWCGGWKIVHKLVTQTVEMFNRLHGAPLGTNVAICPYGQPGDRLWIREAFALSVVDPDGGPPDDDPENYDVIYRATDTPGGEWTDGEGNTIAAPWKPSIHMPRWASRILLEITSVRVERLQDISEADAVAEGIAACDGLGTVEAILDLAKRMGDCTEPVLTYATLWESINGVGSWNKNPFCWVIEFKRVAP</sequence>
<dbReference type="Proteomes" id="UP000502415">
    <property type="component" value="Chromosome"/>
</dbReference>
<organism evidence="1 2">
    <name type="scientific">Massilia forsythiae</name>
    <dbReference type="NCBI Taxonomy" id="2728020"/>
    <lineage>
        <taxon>Bacteria</taxon>
        <taxon>Pseudomonadati</taxon>
        <taxon>Pseudomonadota</taxon>
        <taxon>Betaproteobacteria</taxon>
        <taxon>Burkholderiales</taxon>
        <taxon>Oxalobacteraceae</taxon>
        <taxon>Telluria group</taxon>
        <taxon>Massilia</taxon>
    </lineage>
</organism>
<protein>
    <recommendedName>
        <fullName evidence="3">Morphogenetic protein</fullName>
    </recommendedName>
</protein>
<evidence type="ECO:0000313" key="2">
    <source>
        <dbReference type="Proteomes" id="UP000502415"/>
    </source>
</evidence>
<evidence type="ECO:0000313" key="1">
    <source>
        <dbReference type="EMBL" id="QJE03078.1"/>
    </source>
</evidence>
<reference evidence="1 2" key="1">
    <citation type="submission" date="2020-04" db="EMBL/GenBank/DDBJ databases">
        <title>Genome sequencing of novel species.</title>
        <authorList>
            <person name="Heo J."/>
            <person name="Kim S.-J."/>
            <person name="Kim J.-S."/>
            <person name="Hong S.-B."/>
            <person name="Kwon S.-W."/>
        </authorList>
    </citation>
    <scope>NUCLEOTIDE SEQUENCE [LARGE SCALE GENOMIC DNA]</scope>
    <source>
        <strain evidence="1 2">GN2-R2</strain>
    </source>
</reference>
<evidence type="ECO:0008006" key="3">
    <source>
        <dbReference type="Google" id="ProtNLM"/>
    </source>
</evidence>
<keyword evidence="2" id="KW-1185">Reference proteome</keyword>
<name>A0A7Z2W1J0_9BURK</name>
<accession>A0A7Z2W1J0</accession>
<gene>
    <name evidence="1" type="ORF">HH212_26360</name>
</gene>
<dbReference type="RefSeq" id="WP_170205159.1">
    <property type="nucleotide sequence ID" value="NZ_CP051685.1"/>
</dbReference>
<proteinExistence type="predicted"/>
<dbReference type="AlphaFoldDB" id="A0A7Z2W1J0"/>
<dbReference type="KEGG" id="mfy:HH212_26360"/>
<dbReference type="EMBL" id="CP051685">
    <property type="protein sequence ID" value="QJE03078.1"/>
    <property type="molecule type" value="Genomic_DNA"/>
</dbReference>